<feature type="transmembrane region" description="Helical" evidence="9">
    <location>
        <begin position="1092"/>
        <end position="1110"/>
    </location>
</feature>
<evidence type="ECO:0000256" key="5">
    <source>
        <dbReference type="ARBA" id="ARBA00022692"/>
    </source>
</evidence>
<evidence type="ECO:0000256" key="1">
    <source>
        <dbReference type="ARBA" id="ARBA00004651"/>
    </source>
</evidence>
<accession>A0A5N5QTN5</accession>
<evidence type="ECO:0000256" key="6">
    <source>
        <dbReference type="ARBA" id="ARBA00022989"/>
    </source>
</evidence>
<dbReference type="PANTHER" id="PTHR46494:SF1">
    <property type="entry name" value="CORA FAMILY METAL ION TRANSPORTER (EUROFUNG)"/>
    <property type="match status" value="1"/>
</dbReference>
<dbReference type="EMBL" id="SSOP01000018">
    <property type="protein sequence ID" value="KAB5594577.1"/>
    <property type="molecule type" value="Genomic_DNA"/>
</dbReference>
<feature type="compositionally biased region" description="Low complexity" evidence="8">
    <location>
        <begin position="607"/>
        <end position="622"/>
    </location>
</feature>
<dbReference type="GO" id="GO:0050897">
    <property type="term" value="F:cobalt ion binding"/>
    <property type="evidence" value="ECO:0007669"/>
    <property type="project" value="TreeGrafter"/>
</dbReference>
<organism evidence="10 11">
    <name type="scientific">Ceratobasidium theobromae</name>
    <dbReference type="NCBI Taxonomy" id="1582974"/>
    <lineage>
        <taxon>Eukaryota</taxon>
        <taxon>Fungi</taxon>
        <taxon>Dikarya</taxon>
        <taxon>Basidiomycota</taxon>
        <taxon>Agaricomycotina</taxon>
        <taxon>Agaricomycetes</taxon>
        <taxon>Cantharellales</taxon>
        <taxon>Ceratobasidiaceae</taxon>
        <taxon>Ceratobasidium</taxon>
    </lineage>
</organism>
<feature type="compositionally biased region" description="Acidic residues" evidence="8">
    <location>
        <begin position="573"/>
        <end position="586"/>
    </location>
</feature>
<dbReference type="AlphaFoldDB" id="A0A5N5QTN5"/>
<dbReference type="InterPro" id="IPR045863">
    <property type="entry name" value="CorA_TM1_TM2"/>
</dbReference>
<comment type="subcellular location">
    <subcellularLocation>
        <location evidence="1">Cell membrane</location>
        <topology evidence="1">Multi-pass membrane protein</topology>
    </subcellularLocation>
</comment>
<sequence>MEMQQLSPPSRKESANASQLLSVPRPRPALDRFRGIVNKVIFQRRACLAMQGTDRSYSLDQGVDPRNQRAEQRYGSQIVQCTIQVTHYSEGECRIINYGNAGLVRLLDGNNLPPRKEGEVRWINVGGVSWDVIKALALRFNLHPLSIEDVMASNHDRSYKVDYYPQHLFAHLTSYKLQRGKNKDVKAPAKQLRANSSSLFYFMGRTRKQQSPTTEDVPTIMTQVVGTAGPSTQRPRSLRTQSSTISELGMSAFNVVHPPMTVGNHSSVADAIELLKLESGALDIDSTRVFVFLLKDGTLISIHQDPTLYGVELAERLQSESVMRSFADASMLFHGFLDLGEPLHYTCENAWAVWNNRAFPVADHLITIVDEYQQTILELERGILLKPTLLAVQSLHLLSGDIRLLMMAVRPLQRIVYGLKRYDKDRYRAVAPLGEKNITGFLSEETGIYLSDIHDHVTFIMLSLHAQNSTTKELIDYTFNITQYDSRDIMRILLIVTVIFLPNMFIVQYFGMNFAQMDSVQKHSDALFWKIVGPIAFALIAFALRKRLRPQAPTPISTSLLVRSLDMPKSNSDADENESLTSDEEALSPTVGRVGPHDALSAPAPLNRNNSNSGNVSGDRVNLLSSPQQSIAKFRSSVHKIISLNRARSALLDIAPGTEPGADPRKSGAAELYGGIKADCRIEMCEYGPSRSRFTNFNNKSFIEWLNSPAATATREIWNKVRWINIAGVSWDVISALAIRYGLHPLSIEDVLHARKNSRSKADYYTKHLFIHVLTHKLGRQENDSDEEEENTLCTEEPGSISRMSGTSGDRSEFTESMDAPTTNRSERRGWLPRRRRSPPTDGREGSGWHHGKDLEHRAGMNSNSQGPRLRGSQIAAKRAKAANEKAIDELKKGYGRVYVNVASAWMFLLRDGTIISISQDTKELFAASVASRLRMRDTVLRSSGDASLLLEGLLDLVVDDAVEVVDRYHDEILKMERAILLKPNMTTVRGLHIISGDLTLHKRTLGPLSQLVYGLRRYDLDRCKALAGSAGREGEVVGYLTHQAKVYLADVHDHVEYIMSSLDMFTSISENLINYTFNIVSYETNQVMRGLTVATVIFFPLTFLTGYFGMNFAVMPSVQHNSEAMFWEIAAPVMVFVIVAFMFPDIQRLIYFIKKRMATRKYDYKLD</sequence>
<proteinExistence type="inferred from homology"/>
<evidence type="ECO:0000256" key="3">
    <source>
        <dbReference type="ARBA" id="ARBA00022448"/>
    </source>
</evidence>
<dbReference type="Proteomes" id="UP000383932">
    <property type="component" value="Unassembled WGS sequence"/>
</dbReference>
<evidence type="ECO:0000256" key="4">
    <source>
        <dbReference type="ARBA" id="ARBA00022475"/>
    </source>
</evidence>
<dbReference type="GO" id="GO:0000287">
    <property type="term" value="F:magnesium ion binding"/>
    <property type="evidence" value="ECO:0007669"/>
    <property type="project" value="TreeGrafter"/>
</dbReference>
<feature type="transmembrane region" description="Helical" evidence="9">
    <location>
        <begin position="526"/>
        <end position="544"/>
    </location>
</feature>
<keyword evidence="6 9" id="KW-1133">Transmembrane helix</keyword>
<dbReference type="SUPFAM" id="SSF143865">
    <property type="entry name" value="CorA soluble domain-like"/>
    <property type="match status" value="2"/>
</dbReference>
<evidence type="ECO:0000256" key="2">
    <source>
        <dbReference type="ARBA" id="ARBA00009765"/>
    </source>
</evidence>
<comment type="similarity">
    <text evidence="2">Belongs to the CorA metal ion transporter (MIT) (TC 1.A.35) family.</text>
</comment>
<evidence type="ECO:0000313" key="10">
    <source>
        <dbReference type="EMBL" id="KAB5594577.1"/>
    </source>
</evidence>
<feature type="compositionally biased region" description="Basic and acidic residues" evidence="8">
    <location>
        <begin position="842"/>
        <end position="859"/>
    </location>
</feature>
<feature type="region of interest" description="Disordered" evidence="8">
    <location>
        <begin position="1"/>
        <end position="23"/>
    </location>
</feature>
<feature type="transmembrane region" description="Helical" evidence="9">
    <location>
        <begin position="492"/>
        <end position="511"/>
    </location>
</feature>
<dbReference type="Pfam" id="PF01544">
    <property type="entry name" value="CorA"/>
    <property type="match status" value="2"/>
</dbReference>
<dbReference type="InterPro" id="IPR045861">
    <property type="entry name" value="CorA_cytoplasmic_dom"/>
</dbReference>
<evidence type="ECO:0000256" key="9">
    <source>
        <dbReference type="SAM" id="Phobius"/>
    </source>
</evidence>
<evidence type="ECO:0000313" key="11">
    <source>
        <dbReference type="Proteomes" id="UP000383932"/>
    </source>
</evidence>
<dbReference type="Gene3D" id="3.30.460.20">
    <property type="entry name" value="CorA soluble domain-like"/>
    <property type="match status" value="2"/>
</dbReference>
<evidence type="ECO:0000256" key="7">
    <source>
        <dbReference type="ARBA" id="ARBA00023136"/>
    </source>
</evidence>
<dbReference type="GO" id="GO:0005886">
    <property type="term" value="C:plasma membrane"/>
    <property type="evidence" value="ECO:0007669"/>
    <property type="project" value="UniProtKB-SubCell"/>
</dbReference>
<feature type="region of interest" description="Disordered" evidence="8">
    <location>
        <begin position="780"/>
        <end position="874"/>
    </location>
</feature>
<gene>
    <name evidence="10" type="ORF">CTheo_1899</name>
</gene>
<dbReference type="GO" id="GO:0015095">
    <property type="term" value="F:magnesium ion transmembrane transporter activity"/>
    <property type="evidence" value="ECO:0007669"/>
    <property type="project" value="TreeGrafter"/>
</dbReference>
<comment type="caution">
    <text evidence="10">The sequence shown here is derived from an EMBL/GenBank/DDBJ whole genome shotgun (WGS) entry which is preliminary data.</text>
</comment>
<dbReference type="SUPFAM" id="SSF144083">
    <property type="entry name" value="Magnesium transport protein CorA, transmembrane region"/>
    <property type="match status" value="2"/>
</dbReference>
<dbReference type="Gene3D" id="1.20.58.340">
    <property type="entry name" value="Magnesium transport protein CorA, transmembrane region"/>
    <property type="match status" value="4"/>
</dbReference>
<keyword evidence="5 9" id="KW-0812">Transmembrane</keyword>
<protein>
    <submittedName>
        <fullName evidence="10">Magnesium transport protein CorA</fullName>
    </submittedName>
</protein>
<keyword evidence="7 9" id="KW-0472">Membrane</keyword>
<dbReference type="InterPro" id="IPR002523">
    <property type="entry name" value="MgTranspt_CorA/ZnTranspt_ZntB"/>
</dbReference>
<dbReference type="GO" id="GO:0015087">
    <property type="term" value="F:cobalt ion transmembrane transporter activity"/>
    <property type="evidence" value="ECO:0007669"/>
    <property type="project" value="TreeGrafter"/>
</dbReference>
<evidence type="ECO:0000256" key="8">
    <source>
        <dbReference type="SAM" id="MobiDB-lite"/>
    </source>
</evidence>
<reference evidence="10 11" key="1">
    <citation type="journal article" date="2019" name="Fungal Biol. Biotechnol.">
        <title>Draft genome sequence of fastidious pathogen Ceratobasidium theobromae, which causes vascular-streak dieback in Theobroma cacao.</title>
        <authorList>
            <person name="Ali S.S."/>
            <person name="Asman A."/>
            <person name="Shao J."/>
            <person name="Firmansyah A.P."/>
            <person name="Susilo A.W."/>
            <person name="Rosmana A."/>
            <person name="McMahon P."/>
            <person name="Junaid M."/>
            <person name="Guest D."/>
            <person name="Kheng T.Y."/>
            <person name="Meinhardt L.W."/>
            <person name="Bailey B.A."/>
        </authorList>
    </citation>
    <scope>NUCLEOTIDE SEQUENCE [LARGE SCALE GENOMIC DNA]</scope>
    <source>
        <strain evidence="10 11">CT2</strain>
    </source>
</reference>
<feature type="transmembrane region" description="Helical" evidence="9">
    <location>
        <begin position="1130"/>
        <end position="1152"/>
    </location>
</feature>
<feature type="region of interest" description="Disordered" evidence="8">
    <location>
        <begin position="567"/>
        <end position="622"/>
    </location>
</feature>
<dbReference type="OrthoDB" id="165352at2759"/>
<keyword evidence="3" id="KW-0813">Transport</keyword>
<dbReference type="PANTHER" id="PTHR46494">
    <property type="entry name" value="CORA FAMILY METAL ION TRANSPORTER (EUROFUNG)"/>
    <property type="match status" value="1"/>
</dbReference>
<name>A0A5N5QTN5_9AGAM</name>
<keyword evidence="4" id="KW-1003">Cell membrane</keyword>
<keyword evidence="11" id="KW-1185">Reference proteome</keyword>